<evidence type="ECO:0000256" key="3">
    <source>
        <dbReference type="ARBA" id="ARBA00022448"/>
    </source>
</evidence>
<evidence type="ECO:0000256" key="6">
    <source>
        <dbReference type="ARBA" id="ARBA00023077"/>
    </source>
</evidence>
<dbReference type="PANTHER" id="PTHR32552:SF83">
    <property type="entry name" value="BLR3904 PROTEIN"/>
    <property type="match status" value="1"/>
</dbReference>
<organism evidence="16 17">
    <name type="scientific">Ideonella lacteola</name>
    <dbReference type="NCBI Taxonomy" id="2984193"/>
    <lineage>
        <taxon>Bacteria</taxon>
        <taxon>Pseudomonadati</taxon>
        <taxon>Pseudomonadota</taxon>
        <taxon>Betaproteobacteria</taxon>
        <taxon>Burkholderiales</taxon>
        <taxon>Sphaerotilaceae</taxon>
        <taxon>Ideonella</taxon>
    </lineage>
</organism>
<dbReference type="CDD" id="cd01347">
    <property type="entry name" value="ligand_gated_channel"/>
    <property type="match status" value="1"/>
</dbReference>
<evidence type="ECO:0000256" key="8">
    <source>
        <dbReference type="ARBA" id="ARBA00023170"/>
    </source>
</evidence>
<evidence type="ECO:0000256" key="4">
    <source>
        <dbReference type="ARBA" id="ARBA00022452"/>
    </source>
</evidence>
<accession>A0ABU9BJ57</accession>
<evidence type="ECO:0000256" key="12">
    <source>
        <dbReference type="SAM" id="MobiDB-lite"/>
    </source>
</evidence>
<dbReference type="PROSITE" id="PS52016">
    <property type="entry name" value="TONB_DEPENDENT_REC_3"/>
    <property type="match status" value="1"/>
</dbReference>
<keyword evidence="3 10" id="KW-0813">Transport</keyword>
<dbReference type="RefSeq" id="WP_341424367.1">
    <property type="nucleotide sequence ID" value="NZ_JBBUTG010000002.1"/>
</dbReference>
<reference evidence="16 17" key="1">
    <citation type="submission" date="2024-04" db="EMBL/GenBank/DDBJ databases">
        <title>Novel species of the genus Ideonella isolated from streams.</title>
        <authorList>
            <person name="Lu H."/>
        </authorList>
    </citation>
    <scope>NUCLEOTIDE SEQUENCE [LARGE SCALE GENOMIC DNA]</scope>
    <source>
        <strain evidence="16 17">DXS29W</strain>
    </source>
</reference>
<dbReference type="EMBL" id="JBBUTG010000002">
    <property type="protein sequence ID" value="MEK8030007.1"/>
    <property type="molecule type" value="Genomic_DNA"/>
</dbReference>
<dbReference type="InterPro" id="IPR039426">
    <property type="entry name" value="TonB-dep_rcpt-like"/>
</dbReference>
<proteinExistence type="inferred from homology"/>
<protein>
    <submittedName>
        <fullName evidence="16">TonB-dependent siderophore receptor</fullName>
    </submittedName>
</protein>
<dbReference type="Pfam" id="PF07715">
    <property type="entry name" value="Plug"/>
    <property type="match status" value="1"/>
</dbReference>
<feature type="signal peptide" evidence="13">
    <location>
        <begin position="1"/>
        <end position="44"/>
    </location>
</feature>
<feature type="domain" description="TonB-dependent receptor-like beta-barrel" evidence="14">
    <location>
        <begin position="282"/>
        <end position="729"/>
    </location>
</feature>
<comment type="similarity">
    <text evidence="2 10 11">Belongs to the TonB-dependent receptor family.</text>
</comment>
<evidence type="ECO:0000256" key="7">
    <source>
        <dbReference type="ARBA" id="ARBA00023136"/>
    </source>
</evidence>
<dbReference type="InterPro" id="IPR036942">
    <property type="entry name" value="Beta-barrel_TonB_sf"/>
</dbReference>
<keyword evidence="17" id="KW-1185">Reference proteome</keyword>
<dbReference type="SUPFAM" id="SSF56935">
    <property type="entry name" value="Porins"/>
    <property type="match status" value="1"/>
</dbReference>
<keyword evidence="8 16" id="KW-0675">Receptor</keyword>
<name>A0ABU9BJ57_9BURK</name>
<evidence type="ECO:0000256" key="2">
    <source>
        <dbReference type="ARBA" id="ARBA00009810"/>
    </source>
</evidence>
<keyword evidence="13" id="KW-0732">Signal</keyword>
<dbReference type="Gene3D" id="2.170.130.10">
    <property type="entry name" value="TonB-dependent receptor, plug domain"/>
    <property type="match status" value="1"/>
</dbReference>
<keyword evidence="5 10" id="KW-0812">Transmembrane</keyword>
<evidence type="ECO:0000256" key="10">
    <source>
        <dbReference type="PROSITE-ProRule" id="PRU01360"/>
    </source>
</evidence>
<gene>
    <name evidence="16" type="ORF">AACH06_04155</name>
</gene>
<feature type="domain" description="TonB-dependent receptor plug" evidence="15">
    <location>
        <begin position="92"/>
        <end position="190"/>
    </location>
</feature>
<dbReference type="InterPro" id="IPR012910">
    <property type="entry name" value="Plug_dom"/>
</dbReference>
<evidence type="ECO:0000256" key="13">
    <source>
        <dbReference type="SAM" id="SignalP"/>
    </source>
</evidence>
<keyword evidence="4 10" id="KW-1134">Transmembrane beta strand</keyword>
<dbReference type="NCBIfam" id="TIGR01783">
    <property type="entry name" value="TonB-siderophor"/>
    <property type="match status" value="1"/>
</dbReference>
<comment type="caution">
    <text evidence="16">The sequence shown here is derived from an EMBL/GenBank/DDBJ whole genome shotgun (WGS) entry which is preliminary data.</text>
</comment>
<evidence type="ECO:0000259" key="14">
    <source>
        <dbReference type="Pfam" id="PF00593"/>
    </source>
</evidence>
<keyword evidence="7 10" id="KW-0472">Membrane</keyword>
<dbReference type="InterPro" id="IPR000531">
    <property type="entry name" value="Beta-barrel_TonB"/>
</dbReference>
<dbReference type="PANTHER" id="PTHR32552">
    <property type="entry name" value="FERRICHROME IRON RECEPTOR-RELATED"/>
    <property type="match status" value="1"/>
</dbReference>
<sequence>MNTPTSANPKAPLSTTPSATTSAAAIPFSLRAATLALVFGTAQAQTAPSMPAPAGTDAAKTTESSLPPVKATATAERDNSRASSGGKFEQDVRDVPQSITVVDRKLLDSQAAASLKDALRNVPGITLGAGEGGVIGDNINLRGFSARTDVYLDGMRDRGQYTRDVFALQAVEVLKGPSSMMFGRGSTGGVINQITKKAELKDSGEVGATVGTDGYTRATGDFNKALSGSAAFRVSAFGQQIESTRDVARQKGAGVAPSVRLGIGTPTEFTVAALVQRSRDIPDYGFPFVTTAGEGTVRKPIDAPAHNFYGYTDDQFNQDVNVLTLSLQHKASAATTLRTRLQLSDNRTHARANPLGAVTNVNGTVPTRHDDLNDLVAARSTRERHLKDTSLISQTDVVTTWKTGTVSHQLTAGVELAHERNRDDRYAWNTSVDAATINLGSPVYTGITGSHALSRTTTTNADTVAVYLNDQVELTPQWKLVGGLRNERFMVDSSLVKYTLPNGFPADTTEAAAPKSESMWSPRAGVLFQPDASQSYYLSYGTSFNPSGETVSQSASTAQLAAERNRSFELGAKLDLLDGELSVTGALFRIEKTNPRTQDAAGTQVTEGLIRVDGLELGATGRLSPQWEVFAGYTYLNGKIVESPQIGSNADAGIAAEGKTAPNTPRHNATVWTTYRLTPQWELGGGAQFASERWLNNYETAKVDGYTRWDATVAYLQKTWEVRLNLQNLSDAVYFEASSAGRATPVRGRTALVSALYRF</sequence>
<dbReference type="Pfam" id="PF00593">
    <property type="entry name" value="TonB_dep_Rec_b-barrel"/>
    <property type="match status" value="1"/>
</dbReference>
<evidence type="ECO:0000256" key="5">
    <source>
        <dbReference type="ARBA" id="ARBA00022692"/>
    </source>
</evidence>
<evidence type="ECO:0000313" key="17">
    <source>
        <dbReference type="Proteomes" id="UP001371218"/>
    </source>
</evidence>
<evidence type="ECO:0000313" key="16">
    <source>
        <dbReference type="EMBL" id="MEK8030007.1"/>
    </source>
</evidence>
<dbReference type="InterPro" id="IPR037066">
    <property type="entry name" value="Plug_dom_sf"/>
</dbReference>
<evidence type="ECO:0000256" key="9">
    <source>
        <dbReference type="ARBA" id="ARBA00023237"/>
    </source>
</evidence>
<dbReference type="InterPro" id="IPR010105">
    <property type="entry name" value="TonB_sidphr_rcpt"/>
</dbReference>
<comment type="subcellular location">
    <subcellularLocation>
        <location evidence="1 10">Cell outer membrane</location>
        <topology evidence="1 10">Multi-pass membrane protein</topology>
    </subcellularLocation>
</comment>
<feature type="chain" id="PRO_5047260588" evidence="13">
    <location>
        <begin position="45"/>
        <end position="759"/>
    </location>
</feature>
<feature type="region of interest" description="Disordered" evidence="12">
    <location>
        <begin position="46"/>
        <end position="90"/>
    </location>
</feature>
<evidence type="ECO:0000256" key="1">
    <source>
        <dbReference type="ARBA" id="ARBA00004571"/>
    </source>
</evidence>
<dbReference type="Gene3D" id="2.40.170.20">
    <property type="entry name" value="TonB-dependent receptor, beta-barrel domain"/>
    <property type="match status" value="1"/>
</dbReference>
<keyword evidence="9 10" id="KW-0998">Cell outer membrane</keyword>
<dbReference type="Proteomes" id="UP001371218">
    <property type="component" value="Unassembled WGS sequence"/>
</dbReference>
<evidence type="ECO:0000256" key="11">
    <source>
        <dbReference type="RuleBase" id="RU003357"/>
    </source>
</evidence>
<keyword evidence="6 11" id="KW-0798">TonB box</keyword>
<evidence type="ECO:0000259" key="15">
    <source>
        <dbReference type="Pfam" id="PF07715"/>
    </source>
</evidence>